<dbReference type="InterPro" id="IPR003331">
    <property type="entry name" value="UDP_GlcNAc_Epimerase_2_dom"/>
</dbReference>
<dbReference type="InterPro" id="IPR029767">
    <property type="entry name" value="WecB-like"/>
</dbReference>
<feature type="domain" description="UDP-N-acetylglucosamine 2-epimerase" evidence="1">
    <location>
        <begin position="31"/>
        <end position="375"/>
    </location>
</feature>
<dbReference type="Pfam" id="PF02350">
    <property type="entry name" value="Epimerase_2"/>
    <property type="match status" value="1"/>
</dbReference>
<evidence type="ECO:0000313" key="3">
    <source>
        <dbReference type="Proteomes" id="UP001158067"/>
    </source>
</evidence>
<protein>
    <submittedName>
        <fullName evidence="2">UDP-N-acetylglucosamine 2-epimerase (Non-hydrolysing)/GDP/UDP-N,N'-diacetylbacillosamine 2-epimerase (Hydrolysing)</fullName>
    </submittedName>
</protein>
<evidence type="ECO:0000313" key="2">
    <source>
        <dbReference type="EMBL" id="SMP47682.1"/>
    </source>
</evidence>
<organism evidence="2 3">
    <name type="scientific">Neorhodopirellula lusitana</name>
    <dbReference type="NCBI Taxonomy" id="445327"/>
    <lineage>
        <taxon>Bacteria</taxon>
        <taxon>Pseudomonadati</taxon>
        <taxon>Planctomycetota</taxon>
        <taxon>Planctomycetia</taxon>
        <taxon>Pirellulales</taxon>
        <taxon>Pirellulaceae</taxon>
        <taxon>Neorhodopirellula</taxon>
    </lineage>
</organism>
<dbReference type="SUPFAM" id="SSF53756">
    <property type="entry name" value="UDP-Glycosyltransferase/glycogen phosphorylase"/>
    <property type="match status" value="1"/>
</dbReference>
<reference evidence="2 3" key="1">
    <citation type="submission" date="2017-05" db="EMBL/GenBank/DDBJ databases">
        <authorList>
            <person name="Varghese N."/>
            <person name="Submissions S."/>
        </authorList>
    </citation>
    <scope>NUCLEOTIDE SEQUENCE [LARGE SCALE GENOMIC DNA]</scope>
    <source>
        <strain evidence="2 3">DSM 25457</strain>
    </source>
</reference>
<accession>A0ABY1PU82</accession>
<sequence length="403" mass="43294">MNKPLPNFRSKIAIVTVARSDFGIYLPVLRRLQKTAWADLQIVAGAAHLSQRHGHTVDWIASEGFTVSAEVPITDNTNDARGVARGSAEATLGFADAFEKLQPDLIVLLGDRFEMHAAAVAAVPFAIPITHLHGGETTQGAIDESYRHSLTKMSHLHFASTAAYANRIIQMGENPDNVVVSGAPGLDHLETFQPMSVADLETRLSLSLRVAPLAVTFHPETLSNRTAEQQLQPLLEVLASSPHPAVISQPNADPGNSAILEALQAFASDHSERVRLVSNLGTQAYFSLLHHAAAMVGNSSSGIIEAASFELPVVNIGDRQKGRLHGENVINCGYGQTDIESALRLACSHAFQSKLNGMTNPYGNGTASKLIVDELESRLRSGLSVRKPFHDMPGYVKTIGKVA</sequence>
<dbReference type="Proteomes" id="UP001158067">
    <property type="component" value="Unassembled WGS sequence"/>
</dbReference>
<dbReference type="RefSeq" id="WP_283431645.1">
    <property type="nucleotide sequence ID" value="NZ_FXUG01000002.1"/>
</dbReference>
<keyword evidence="3" id="KW-1185">Reference proteome</keyword>
<dbReference type="InterPro" id="IPR020004">
    <property type="entry name" value="UDP-GlcNAc_Epase"/>
</dbReference>
<dbReference type="EMBL" id="FXUG01000002">
    <property type="protein sequence ID" value="SMP47682.1"/>
    <property type="molecule type" value="Genomic_DNA"/>
</dbReference>
<evidence type="ECO:0000259" key="1">
    <source>
        <dbReference type="Pfam" id="PF02350"/>
    </source>
</evidence>
<dbReference type="PANTHER" id="PTHR43174:SF3">
    <property type="entry name" value="UDP-N-ACETYLGLUCOSAMINE 2-EPIMERASE"/>
    <property type="match status" value="1"/>
</dbReference>
<proteinExistence type="predicted"/>
<dbReference type="NCBIfam" id="TIGR03568">
    <property type="entry name" value="NeuC_NnaA"/>
    <property type="match status" value="1"/>
</dbReference>
<comment type="caution">
    <text evidence="2">The sequence shown here is derived from an EMBL/GenBank/DDBJ whole genome shotgun (WGS) entry which is preliminary data.</text>
</comment>
<name>A0ABY1PU82_9BACT</name>
<gene>
    <name evidence="2" type="ORF">SAMN06265222_102327</name>
</gene>
<dbReference type="Gene3D" id="3.40.50.2000">
    <property type="entry name" value="Glycogen Phosphorylase B"/>
    <property type="match status" value="2"/>
</dbReference>
<dbReference type="PANTHER" id="PTHR43174">
    <property type="entry name" value="UDP-N-ACETYLGLUCOSAMINE 2-EPIMERASE"/>
    <property type="match status" value="1"/>
</dbReference>